<evidence type="ECO:0000256" key="1">
    <source>
        <dbReference type="SAM" id="Phobius"/>
    </source>
</evidence>
<evidence type="ECO:0000313" key="3">
    <source>
        <dbReference type="EMBL" id="TLD71859.1"/>
    </source>
</evidence>
<feature type="domain" description="Lnb N-terminal periplasmic" evidence="2">
    <location>
        <begin position="142"/>
        <end position="297"/>
    </location>
</feature>
<comment type="caution">
    <text evidence="3">The sequence shown here is derived from an EMBL/GenBank/DDBJ whole genome shotgun (WGS) entry which is preliminary data.</text>
</comment>
<accession>A0A5R8KJR7</accession>
<proteinExistence type="predicted"/>
<keyword evidence="4" id="KW-1185">Reference proteome</keyword>
<organism evidence="3 4">
    <name type="scientific">Phragmitibacter flavus</name>
    <dbReference type="NCBI Taxonomy" id="2576071"/>
    <lineage>
        <taxon>Bacteria</taxon>
        <taxon>Pseudomonadati</taxon>
        <taxon>Verrucomicrobiota</taxon>
        <taxon>Verrucomicrobiia</taxon>
        <taxon>Verrucomicrobiales</taxon>
        <taxon>Verrucomicrobiaceae</taxon>
        <taxon>Phragmitibacter</taxon>
    </lineage>
</organism>
<dbReference type="Pfam" id="PF13387">
    <property type="entry name" value="Lnb_N"/>
    <property type="match status" value="1"/>
</dbReference>
<name>A0A5R8KJR7_9BACT</name>
<dbReference type="InterPro" id="IPR025178">
    <property type="entry name" value="Lnb_N"/>
</dbReference>
<protein>
    <submittedName>
        <fullName evidence="3">DUF4105 domain-containing protein</fullName>
    </submittedName>
</protein>
<keyword evidence="1" id="KW-1133">Transmembrane helix</keyword>
<feature type="transmembrane region" description="Helical" evidence="1">
    <location>
        <begin position="80"/>
        <end position="98"/>
    </location>
</feature>
<evidence type="ECO:0000313" key="4">
    <source>
        <dbReference type="Proteomes" id="UP000306196"/>
    </source>
</evidence>
<keyword evidence="1" id="KW-0472">Membrane</keyword>
<sequence>MIFVVCMRFFSIAGAGRVWANGRRRVLEAGSLMCRVILVLWGALAIYWSNLPWGWMRVLTAVGFVVLGFVLLWRVRSVKGWRIFAGVFVGLLIWWASIRPTHDRVWKIEQGVLPRAVVEGDMVMLNGMRNFDYRTKSDFEVRYEERVVDLAKIKAVDFFISYWKPGPVAHTFVSFVFEDEDTPPVCVSIEARLENGEVYSALASCFKQAELIYVVGEERDIVGSRMGVRGEQVYRYRTRATPEQARRLFVTYLESINELADQPEFYHLLRNNCTVNIDRHASRDGKGSPFDLRLLLNGYVDQFMYEKGVLDTSVPFEELRRRALIDDKVISQETPADFSERIRRELEGQGE</sequence>
<dbReference type="EMBL" id="VAUV01000003">
    <property type="protein sequence ID" value="TLD71859.1"/>
    <property type="molecule type" value="Genomic_DNA"/>
</dbReference>
<dbReference type="AlphaFoldDB" id="A0A5R8KJR7"/>
<evidence type="ECO:0000259" key="2">
    <source>
        <dbReference type="Pfam" id="PF13387"/>
    </source>
</evidence>
<keyword evidence="1" id="KW-0812">Transmembrane</keyword>
<feature type="transmembrane region" description="Helical" evidence="1">
    <location>
        <begin position="54"/>
        <end position="73"/>
    </location>
</feature>
<dbReference type="OrthoDB" id="274718at2"/>
<dbReference type="Proteomes" id="UP000306196">
    <property type="component" value="Unassembled WGS sequence"/>
</dbReference>
<feature type="transmembrane region" description="Helical" evidence="1">
    <location>
        <begin position="26"/>
        <end position="48"/>
    </location>
</feature>
<reference evidence="3 4" key="1">
    <citation type="submission" date="2019-05" db="EMBL/GenBank/DDBJ databases">
        <title>Verrucobacter flavum gen. nov., sp. nov. a new member of the family Verrucomicrobiaceae.</title>
        <authorList>
            <person name="Szuroczki S."/>
            <person name="Abbaszade G."/>
            <person name="Szabo A."/>
            <person name="Felfoldi T."/>
            <person name="Schumann P."/>
            <person name="Boka K."/>
            <person name="Keki Z."/>
            <person name="Toumi M."/>
            <person name="Toth E."/>
        </authorList>
    </citation>
    <scope>NUCLEOTIDE SEQUENCE [LARGE SCALE GENOMIC DNA]</scope>
    <source>
        <strain evidence="3 4">MG-N-17</strain>
    </source>
</reference>
<gene>
    <name evidence="3" type="ORF">FEM03_03795</name>
</gene>